<gene>
    <name evidence="2" type="ORF">M9Y10_007271</name>
</gene>
<feature type="domain" description="Protein kinase" evidence="1">
    <location>
        <begin position="181"/>
        <end position="415"/>
    </location>
</feature>
<dbReference type="EMBL" id="JAPFFF010000013">
    <property type="protein sequence ID" value="KAK8871539.1"/>
    <property type="molecule type" value="Genomic_DNA"/>
</dbReference>
<keyword evidence="3" id="KW-1185">Reference proteome</keyword>
<dbReference type="Gene3D" id="1.25.40.10">
    <property type="entry name" value="Tetratricopeptide repeat domain"/>
    <property type="match status" value="4"/>
</dbReference>
<reference evidence="2 3" key="1">
    <citation type="submission" date="2024-04" db="EMBL/GenBank/DDBJ databases">
        <title>Tritrichomonas musculus Genome.</title>
        <authorList>
            <person name="Alves-Ferreira E."/>
            <person name="Grigg M."/>
            <person name="Lorenzi H."/>
            <person name="Galac M."/>
        </authorList>
    </citation>
    <scope>NUCLEOTIDE SEQUENCE [LARGE SCALE GENOMIC DNA]</scope>
    <source>
        <strain evidence="2 3">EAF2021</strain>
    </source>
</reference>
<dbReference type="InterPro" id="IPR011009">
    <property type="entry name" value="Kinase-like_dom_sf"/>
</dbReference>
<dbReference type="SMART" id="SM00671">
    <property type="entry name" value="SEL1"/>
    <property type="match status" value="13"/>
</dbReference>
<dbReference type="Pfam" id="PF08238">
    <property type="entry name" value="Sel1"/>
    <property type="match status" value="13"/>
</dbReference>
<organism evidence="2 3">
    <name type="scientific">Tritrichomonas musculus</name>
    <dbReference type="NCBI Taxonomy" id="1915356"/>
    <lineage>
        <taxon>Eukaryota</taxon>
        <taxon>Metamonada</taxon>
        <taxon>Parabasalia</taxon>
        <taxon>Tritrichomonadida</taxon>
        <taxon>Tritrichomonadidae</taxon>
        <taxon>Tritrichomonas</taxon>
    </lineage>
</organism>
<accession>A0ABR2J150</accession>
<dbReference type="InterPro" id="IPR011990">
    <property type="entry name" value="TPR-like_helical_dom_sf"/>
</dbReference>
<dbReference type="PANTHER" id="PTHR43628:SF1">
    <property type="entry name" value="CHITIN SYNTHASE REGULATORY FACTOR 2-RELATED"/>
    <property type="match status" value="1"/>
</dbReference>
<evidence type="ECO:0000313" key="3">
    <source>
        <dbReference type="Proteomes" id="UP001470230"/>
    </source>
</evidence>
<dbReference type="InterPro" id="IPR052945">
    <property type="entry name" value="Mitotic_Regulator"/>
</dbReference>
<dbReference type="PROSITE" id="PS50011">
    <property type="entry name" value="PROTEIN_KINASE_DOM"/>
    <property type="match status" value="1"/>
</dbReference>
<sequence>MNNDDLLFIKECFSRSIKKCEFYLDPQPSNFPKYGKVYKMLKETKFVIITHCEVTNGNTMEGYFIIALQTKTIIIFNQALIMQYHPFFSSILDLNICFIKKSKEIFDSLIRIDYHEIKLKLHHPDSIMPNITKSDNNDFWDMIIPSLKIYAYKNNIKKYYPRQNNNNNANNVFNEDEYINLGLIECRSSSYCHLIYHIKKEVFLVNKMFIDNSPKLYNRELKNYLILNHPLIPQFYGISDKKRHQSIFIEYINGISLYKIDINNLQIKEKLKIIYELMHFIEYIHSNQLVIRIMSPSDIIIDDTRNAFFIDFDRLVSYEYCHDENYDKTMIFNSPFLEDTDNYSYESDIYMLGKLIIYIMNGEYSRGIDQKENINFDGLTVLEDIYKKCIKTKPEERPTIKHIISVFYLQYHSLLDIDIFADYFNQRIESILNRENEIEKNQKYIEEQYNLGMIYYEGKYIKQDINKAIHYFTLAANGNDIKSQFNLGMIYYEGKDVEIDINKAIHYFSLAANGNDIKSQFNLGMIYYEGKYIKQDINKAIHYFSLAANGNDIKSQFNLGMIYYEGKYIKQDINKAIHYFTLAANGNDIKSQFNLGMIYYEGKDVEIDINKAIHYFSLAANGNDIKSQFNLGMIYYEGKYIKQDINKAIHYFTLAANGNDIKSQFNLGMIYYEGKDVEIDINKAIHYFSLAANGNDIKSQFNLGMIYYEGKYIKQDINKSIHYFSLAANQGFSEAQFLLGIIYSNFDFQQAVNYYSLASKQNSIHAQYNLGSLYLEHNDIDKSIYYYSLAAKQNYVKAQFNLGNIYLDKKFGHQNINEAINFFSLAANQNDQFAQFNLGLIYYDGNFIQKDINKAIHYFTLSANQNNVEALFILGKIYYEGKYVERNAIVAFNYFINAANQGHKKSQAFLNSIHTKIE</sequence>
<dbReference type="InterPro" id="IPR000719">
    <property type="entry name" value="Prot_kinase_dom"/>
</dbReference>
<dbReference type="InterPro" id="IPR006597">
    <property type="entry name" value="Sel1-like"/>
</dbReference>
<evidence type="ECO:0000313" key="2">
    <source>
        <dbReference type="EMBL" id="KAK8871539.1"/>
    </source>
</evidence>
<dbReference type="Pfam" id="PF00069">
    <property type="entry name" value="Pkinase"/>
    <property type="match status" value="1"/>
</dbReference>
<dbReference type="Proteomes" id="UP001470230">
    <property type="component" value="Unassembled WGS sequence"/>
</dbReference>
<evidence type="ECO:0000259" key="1">
    <source>
        <dbReference type="PROSITE" id="PS50011"/>
    </source>
</evidence>
<dbReference type="PANTHER" id="PTHR43628">
    <property type="entry name" value="ACTIVATOR OF C KINASE PROTEIN 1-RELATED"/>
    <property type="match status" value="1"/>
</dbReference>
<dbReference type="SMART" id="SM00220">
    <property type="entry name" value="S_TKc"/>
    <property type="match status" value="1"/>
</dbReference>
<comment type="caution">
    <text evidence="2">The sequence shown here is derived from an EMBL/GenBank/DDBJ whole genome shotgun (WGS) entry which is preliminary data.</text>
</comment>
<protein>
    <submittedName>
        <fullName evidence="2">Protein kinase C signaling pathway involved MAPKK protein</fullName>
    </submittedName>
</protein>
<keyword evidence="2" id="KW-0418">Kinase</keyword>
<dbReference type="SUPFAM" id="SSF81901">
    <property type="entry name" value="HCP-like"/>
    <property type="match status" value="3"/>
</dbReference>
<dbReference type="GO" id="GO:0016301">
    <property type="term" value="F:kinase activity"/>
    <property type="evidence" value="ECO:0007669"/>
    <property type="project" value="UniProtKB-KW"/>
</dbReference>
<dbReference type="SUPFAM" id="SSF56112">
    <property type="entry name" value="Protein kinase-like (PK-like)"/>
    <property type="match status" value="1"/>
</dbReference>
<keyword evidence="2" id="KW-0808">Transferase</keyword>
<proteinExistence type="predicted"/>
<dbReference type="Gene3D" id="1.10.510.10">
    <property type="entry name" value="Transferase(Phosphotransferase) domain 1"/>
    <property type="match status" value="1"/>
</dbReference>
<name>A0ABR2J150_9EUKA</name>